<dbReference type="Gene3D" id="3.60.10.10">
    <property type="entry name" value="Endonuclease/exonuclease/phosphatase"/>
    <property type="match status" value="1"/>
</dbReference>
<dbReference type="Proteomes" id="UP000583929">
    <property type="component" value="Unassembled WGS sequence"/>
</dbReference>
<comment type="caution">
    <text evidence="1">The sequence shown here is derived from an EMBL/GenBank/DDBJ whole genome shotgun (WGS) entry which is preliminary data.</text>
</comment>
<sequence length="517" mass="57349">MGEASRIVSAVERNRVRYSGPTPEELAPTSVLEAREREELAAEELVSNGPAVQHAAVAPEGNFPMVVDEIGVPTVIPEVERAEVLSKVSSVVDGSAEVDTVLPMGVSGKQVSSGECSKGGDNASSRISVDVDAVDEVIGHSKEKLTKEKKGKGVIDHSSQDEISFRHALPKTFDPIIKAQKAKTWKRLNSASGRGSKGGSKPSSFPISPKLSHVMVANAKYKLSPKVSVKSFSVVHIDALVQCPDKCSLADMGFEGQCFTWINKRQGAAHVQERLDRFCCNQEWHNLFPSGSVITGDFIHSDHRPVVATLENVVRVQKNDKSRGFRFETHWLKDEECHEIVNQTWLVPDGPLESQDSIIDIFGRLGPWNKGKFGSIPRLVRETQKQLDDLLSVAAPLVRMEEVKRLETKLNDLLSWEECYWKLRSRADWLAMGDRNTKYFHNKATGRKKKNAIVEIMTEDGRKLSVEEDIVGEIERYFGKIFSSASPTVQQVENGIANIDTQITPEESAMLETPFYV</sequence>
<dbReference type="SUPFAM" id="SSF56219">
    <property type="entry name" value="DNase I-like"/>
    <property type="match status" value="1"/>
</dbReference>
<dbReference type="PANTHER" id="PTHR33710">
    <property type="entry name" value="BNAC02G09200D PROTEIN"/>
    <property type="match status" value="1"/>
</dbReference>
<protein>
    <submittedName>
        <fullName evidence="1">Uncharacterized protein</fullName>
    </submittedName>
</protein>
<evidence type="ECO:0000313" key="2">
    <source>
        <dbReference type="Proteomes" id="UP000583929"/>
    </source>
</evidence>
<reference evidence="1 2" key="1">
    <citation type="journal article" date="2020" name="bioRxiv">
        <title>Sequence and annotation of 42 cannabis genomes reveals extensive copy number variation in cannabinoid synthesis and pathogen resistance genes.</title>
        <authorList>
            <person name="Mckernan K.J."/>
            <person name="Helbert Y."/>
            <person name="Kane L.T."/>
            <person name="Ebling H."/>
            <person name="Zhang L."/>
            <person name="Liu B."/>
            <person name="Eaton Z."/>
            <person name="Mclaughlin S."/>
            <person name="Kingan S."/>
            <person name="Baybayan P."/>
            <person name="Concepcion G."/>
            <person name="Jordan M."/>
            <person name="Riva A."/>
            <person name="Barbazuk W."/>
            <person name="Harkins T."/>
        </authorList>
    </citation>
    <scope>NUCLEOTIDE SEQUENCE [LARGE SCALE GENOMIC DNA]</scope>
    <source>
        <strain evidence="2">cv. Jamaican Lion 4</strain>
        <tissue evidence="1">Leaf</tissue>
    </source>
</reference>
<dbReference type="EMBL" id="JAATIQ010000007">
    <property type="protein sequence ID" value="KAF4402657.1"/>
    <property type="molecule type" value="Genomic_DNA"/>
</dbReference>
<keyword evidence="2" id="KW-1185">Reference proteome</keyword>
<accession>A0A7J6I515</accession>
<name>A0A7J6I515_CANSA</name>
<proteinExistence type="predicted"/>
<organism evidence="1 2">
    <name type="scientific">Cannabis sativa</name>
    <name type="common">Hemp</name>
    <name type="synonym">Marijuana</name>
    <dbReference type="NCBI Taxonomy" id="3483"/>
    <lineage>
        <taxon>Eukaryota</taxon>
        <taxon>Viridiplantae</taxon>
        <taxon>Streptophyta</taxon>
        <taxon>Embryophyta</taxon>
        <taxon>Tracheophyta</taxon>
        <taxon>Spermatophyta</taxon>
        <taxon>Magnoliopsida</taxon>
        <taxon>eudicotyledons</taxon>
        <taxon>Gunneridae</taxon>
        <taxon>Pentapetalae</taxon>
        <taxon>rosids</taxon>
        <taxon>fabids</taxon>
        <taxon>Rosales</taxon>
        <taxon>Cannabaceae</taxon>
        <taxon>Cannabis</taxon>
    </lineage>
</organism>
<gene>
    <name evidence="1" type="ORF">G4B88_012442</name>
</gene>
<dbReference type="AlphaFoldDB" id="A0A7J6I515"/>
<dbReference type="InterPro" id="IPR036691">
    <property type="entry name" value="Endo/exonu/phosph_ase_sf"/>
</dbReference>
<dbReference type="PANTHER" id="PTHR33710:SF83">
    <property type="entry name" value="ENDONUCLEASE_EXONUCLEASE_PHOSPHATASE DOMAIN-CONTAINING PROTEIN"/>
    <property type="match status" value="1"/>
</dbReference>
<evidence type="ECO:0000313" key="1">
    <source>
        <dbReference type="EMBL" id="KAF4402657.1"/>
    </source>
</evidence>